<dbReference type="InterPro" id="IPR002110">
    <property type="entry name" value="Ankyrin_rpt"/>
</dbReference>
<dbReference type="InterPro" id="IPR036036">
    <property type="entry name" value="SOCS_box-like_dom_sf"/>
</dbReference>
<dbReference type="SMART" id="SM00248">
    <property type="entry name" value="ANK"/>
    <property type="match status" value="6"/>
</dbReference>
<evidence type="ECO:0000259" key="7">
    <source>
        <dbReference type="PROSITE" id="PS50225"/>
    </source>
</evidence>
<evidence type="ECO:0000256" key="6">
    <source>
        <dbReference type="PROSITE-ProRule" id="PRU00023"/>
    </source>
</evidence>
<dbReference type="GO" id="GO:0035556">
    <property type="term" value="P:intracellular signal transduction"/>
    <property type="evidence" value="ECO:0007669"/>
    <property type="project" value="InterPro"/>
</dbReference>
<dbReference type="Gene3D" id="1.25.40.20">
    <property type="entry name" value="Ankyrin repeat-containing domain"/>
    <property type="match status" value="1"/>
</dbReference>
<dbReference type="GeneID" id="116947545"/>
<dbReference type="SUPFAM" id="SSF158235">
    <property type="entry name" value="SOCS box-like"/>
    <property type="match status" value="1"/>
</dbReference>
<feature type="repeat" description="ANK" evidence="6">
    <location>
        <begin position="114"/>
        <end position="146"/>
    </location>
</feature>
<dbReference type="CTD" id="79754"/>
<dbReference type="SMART" id="SM00969">
    <property type="entry name" value="SOCS_box"/>
    <property type="match status" value="1"/>
</dbReference>
<evidence type="ECO:0000256" key="1">
    <source>
        <dbReference type="ARBA" id="ARBA00004906"/>
    </source>
</evidence>
<dbReference type="Pfam" id="PF12796">
    <property type="entry name" value="Ank_2"/>
    <property type="match status" value="1"/>
</dbReference>
<dbReference type="Pfam" id="PF00023">
    <property type="entry name" value="Ank"/>
    <property type="match status" value="1"/>
</dbReference>
<feature type="repeat" description="ANK" evidence="6">
    <location>
        <begin position="49"/>
        <end position="81"/>
    </location>
</feature>
<keyword evidence="4" id="KW-0833">Ubl conjugation pathway</keyword>
<name>A0AAJ7X2X5_PETMA</name>
<keyword evidence="5 6" id="KW-0040">ANK repeat</keyword>
<dbReference type="PROSITE" id="PS50225">
    <property type="entry name" value="SOCS"/>
    <property type="match status" value="1"/>
</dbReference>
<feature type="repeat" description="ANK" evidence="6">
    <location>
        <begin position="147"/>
        <end position="179"/>
    </location>
</feature>
<protein>
    <submittedName>
        <fullName evidence="9">Ankyrin repeat and SOCS box protein 13 isoform X3</fullName>
    </submittedName>
</protein>
<gene>
    <name evidence="9" type="primary">ASB13</name>
</gene>
<dbReference type="Pfam" id="PF07525">
    <property type="entry name" value="SOCS_box"/>
    <property type="match status" value="1"/>
</dbReference>
<dbReference type="GO" id="GO:0045732">
    <property type="term" value="P:positive regulation of protein catabolic process"/>
    <property type="evidence" value="ECO:0007669"/>
    <property type="project" value="TreeGrafter"/>
</dbReference>
<dbReference type="PROSITE" id="PS50297">
    <property type="entry name" value="ANK_REP_REGION"/>
    <property type="match status" value="6"/>
</dbReference>
<dbReference type="AlphaFoldDB" id="A0AAJ7X2X5"/>
<evidence type="ECO:0000256" key="3">
    <source>
        <dbReference type="ARBA" id="ARBA00022737"/>
    </source>
</evidence>
<dbReference type="InterPro" id="IPR036770">
    <property type="entry name" value="Ankyrin_rpt-contain_sf"/>
</dbReference>
<organism evidence="8 9">
    <name type="scientific">Petromyzon marinus</name>
    <name type="common">Sea lamprey</name>
    <dbReference type="NCBI Taxonomy" id="7757"/>
    <lineage>
        <taxon>Eukaryota</taxon>
        <taxon>Metazoa</taxon>
        <taxon>Chordata</taxon>
        <taxon>Craniata</taxon>
        <taxon>Vertebrata</taxon>
        <taxon>Cyclostomata</taxon>
        <taxon>Hyperoartia</taxon>
        <taxon>Petromyzontiformes</taxon>
        <taxon>Petromyzontidae</taxon>
        <taxon>Petromyzon</taxon>
    </lineage>
</organism>
<dbReference type="PANTHER" id="PTHR24136">
    <property type="entry name" value="SOWAH (DROSOPHILA) HOMOLOG"/>
    <property type="match status" value="1"/>
</dbReference>
<evidence type="ECO:0000313" key="8">
    <source>
        <dbReference type="Proteomes" id="UP001318040"/>
    </source>
</evidence>
<comment type="pathway">
    <text evidence="1">Protein modification; protein ubiquitination.</text>
</comment>
<dbReference type="Proteomes" id="UP001318040">
    <property type="component" value="Chromosome 30"/>
</dbReference>
<proteinExistence type="inferred from homology"/>
<dbReference type="FunFam" id="1.10.750.20:FF:000001">
    <property type="entry name" value="Ankyrin repeat and SOCS box containing 1"/>
    <property type="match status" value="1"/>
</dbReference>
<feature type="domain" description="SOCS box" evidence="7">
    <location>
        <begin position="230"/>
        <end position="276"/>
    </location>
</feature>
<dbReference type="Pfam" id="PF13637">
    <property type="entry name" value="Ank_4"/>
    <property type="match status" value="1"/>
</dbReference>
<dbReference type="Gene3D" id="1.10.750.20">
    <property type="entry name" value="SOCS box"/>
    <property type="match status" value="1"/>
</dbReference>
<dbReference type="PROSITE" id="PS50088">
    <property type="entry name" value="ANK_REPEAT"/>
    <property type="match status" value="6"/>
</dbReference>
<evidence type="ECO:0000256" key="2">
    <source>
        <dbReference type="ARBA" id="ARBA00005949"/>
    </source>
</evidence>
<keyword evidence="8" id="KW-1185">Reference proteome</keyword>
<dbReference type="InterPro" id="IPR051573">
    <property type="entry name" value="Ankyrin-SOCS_box_domain"/>
</dbReference>
<sequence>MSVRATTIGDIAGFWADRSPLHEAASLGRALQVKRLIETGACVNLVTVDSVTPLHEACQNGHALCTQMLLSAGAQVEARNIDGSTPLCEACASGSLECVRLLLLHGARVNLSIFTVSPLHEACLGGSVECVQLLIAAGAHLEAHDCHLGTPLHVATYKQHQTCVRALLDAGANVNAAKLHETALHHAARTHDVALLELLVEFGACVNARDNRGRRPSDYLPAGSPCWAQLARYERHPSSLLQLCRLAVRGFLGPQRLHQLPQLPLPRPLRQFLAYS</sequence>
<dbReference type="FunFam" id="1.25.40.20:FF:000016">
    <property type="entry name" value="Ankyrin repeat and SOCS box containing 5"/>
    <property type="match status" value="1"/>
</dbReference>
<evidence type="ECO:0000256" key="5">
    <source>
        <dbReference type="ARBA" id="ARBA00023043"/>
    </source>
</evidence>
<dbReference type="RefSeq" id="XP_032819305.1">
    <property type="nucleotide sequence ID" value="XM_032963414.1"/>
</dbReference>
<comment type="similarity">
    <text evidence="2">Belongs to the ankyrin SOCS box (ASB) family.</text>
</comment>
<dbReference type="SUPFAM" id="SSF48403">
    <property type="entry name" value="Ankyrin repeat"/>
    <property type="match status" value="1"/>
</dbReference>
<dbReference type="GO" id="GO:0016567">
    <property type="term" value="P:protein ubiquitination"/>
    <property type="evidence" value="ECO:0007669"/>
    <property type="project" value="TreeGrafter"/>
</dbReference>
<reference evidence="9" key="1">
    <citation type="submission" date="2025-08" db="UniProtKB">
        <authorList>
            <consortium name="RefSeq"/>
        </authorList>
    </citation>
    <scope>IDENTIFICATION</scope>
    <source>
        <tissue evidence="9">Sperm</tissue>
    </source>
</reference>
<accession>A0AAJ7X2X5</accession>
<dbReference type="PRINTS" id="PR01415">
    <property type="entry name" value="ANKYRIN"/>
</dbReference>
<dbReference type="InterPro" id="IPR001496">
    <property type="entry name" value="SOCS_box"/>
</dbReference>
<evidence type="ECO:0000256" key="4">
    <source>
        <dbReference type="ARBA" id="ARBA00022786"/>
    </source>
</evidence>
<keyword evidence="3" id="KW-0677">Repeat</keyword>
<feature type="repeat" description="ANK" evidence="6">
    <location>
        <begin position="179"/>
        <end position="211"/>
    </location>
</feature>
<feature type="repeat" description="ANK" evidence="6">
    <location>
        <begin position="16"/>
        <end position="48"/>
    </location>
</feature>
<feature type="repeat" description="ANK" evidence="6">
    <location>
        <begin position="82"/>
        <end position="110"/>
    </location>
</feature>
<dbReference type="PANTHER" id="PTHR24136:SF53">
    <property type="entry name" value="ANKYRIN REPEAT AND SOCS BOX CONTAINING 13"/>
    <property type="match status" value="1"/>
</dbReference>
<evidence type="ECO:0000313" key="9">
    <source>
        <dbReference type="RefSeq" id="XP_032819305.1"/>
    </source>
</evidence>